<keyword evidence="4" id="KW-0238">DNA-binding</keyword>
<dbReference type="InterPro" id="IPR015421">
    <property type="entry name" value="PyrdxlP-dep_Trfase_major"/>
</dbReference>
<proteinExistence type="inferred from homology"/>
<dbReference type="AlphaFoldDB" id="A0A4R4UQP3"/>
<dbReference type="GO" id="GO:0030170">
    <property type="term" value="F:pyridoxal phosphate binding"/>
    <property type="evidence" value="ECO:0007669"/>
    <property type="project" value="InterPro"/>
</dbReference>
<dbReference type="InterPro" id="IPR000524">
    <property type="entry name" value="Tscrpt_reg_HTH_GntR"/>
</dbReference>
<dbReference type="Pfam" id="PF00155">
    <property type="entry name" value="Aminotran_1_2"/>
    <property type="match status" value="1"/>
</dbReference>
<sequence length="447" mass="48186">MTDWQNVIAGRSKKDLMHSVERAVSTGELEPGQAFPSVRVLARHLGISASTVVAAITELRQRGVIVTNDRRGSTIAPVPPLKLAVTPRPAPSARPPGVDLSHGGPDRALLPTLRSALHAVAEENDIPRLYGQAMIDPDLRNLTLPQLHDLGIDVAPDHVGVTSGALDLIERALLVSCRPGDRIIVEDPGYPDLFDLLRAMGLQAVPVRVDDEGLRPDGVREAMQRGATALIHTPSAQNPFGAGLTDERAGELARVLAEWPDLVVLEDHHLSLVEPARSTLAGRVRRWAVARSVAKSLGPDLRLAIVAADPHLFARVLGRHALGPGWVSHVLQRTVVHVLTDQSIRRQLKHARDTYDARRLALLAELRRKGIEAHGATGLNVWIPVADEGSAALDLAHRGWAVSPGGGYRRTCPPGLRVTTSTLDVSETPRLADDISHALQPRAARRG</sequence>
<keyword evidence="8" id="KW-1185">Reference proteome</keyword>
<evidence type="ECO:0000256" key="5">
    <source>
        <dbReference type="ARBA" id="ARBA00023163"/>
    </source>
</evidence>
<dbReference type="InterPro" id="IPR036388">
    <property type="entry name" value="WH-like_DNA-bd_sf"/>
</dbReference>
<evidence type="ECO:0000256" key="1">
    <source>
        <dbReference type="ARBA" id="ARBA00005384"/>
    </source>
</evidence>
<dbReference type="GO" id="GO:0003700">
    <property type="term" value="F:DNA-binding transcription factor activity"/>
    <property type="evidence" value="ECO:0007669"/>
    <property type="project" value="InterPro"/>
</dbReference>
<protein>
    <submittedName>
        <fullName evidence="7">Aminotransferase class I/II-fold pyridoxal phosphate-dependent enzyme</fullName>
    </submittedName>
</protein>
<dbReference type="PANTHER" id="PTHR46577">
    <property type="entry name" value="HTH-TYPE TRANSCRIPTIONAL REGULATORY PROTEIN GABR"/>
    <property type="match status" value="1"/>
</dbReference>
<gene>
    <name evidence="7" type="ORF">E1292_42590</name>
</gene>
<dbReference type="Proteomes" id="UP000295258">
    <property type="component" value="Unassembled WGS sequence"/>
</dbReference>
<dbReference type="PANTHER" id="PTHR46577:SF1">
    <property type="entry name" value="HTH-TYPE TRANSCRIPTIONAL REGULATORY PROTEIN GABR"/>
    <property type="match status" value="1"/>
</dbReference>
<feature type="domain" description="HTH gntR-type" evidence="6">
    <location>
        <begin position="10"/>
        <end position="78"/>
    </location>
</feature>
<comment type="caution">
    <text evidence="7">The sequence shown here is derived from an EMBL/GenBank/DDBJ whole genome shotgun (WGS) entry which is preliminary data.</text>
</comment>
<dbReference type="PROSITE" id="PS50949">
    <property type="entry name" value="HTH_GNTR"/>
    <property type="match status" value="1"/>
</dbReference>
<evidence type="ECO:0000313" key="8">
    <source>
        <dbReference type="Proteomes" id="UP000295258"/>
    </source>
</evidence>
<dbReference type="RefSeq" id="WP_132605121.1">
    <property type="nucleotide sequence ID" value="NZ_SMKO01000206.1"/>
</dbReference>
<comment type="similarity">
    <text evidence="1">In the C-terminal section; belongs to the class-I pyridoxal-phosphate-dependent aminotransferase family.</text>
</comment>
<name>A0A4R4UQP3_9ACTN</name>
<evidence type="ECO:0000259" key="6">
    <source>
        <dbReference type="PROSITE" id="PS50949"/>
    </source>
</evidence>
<keyword evidence="5" id="KW-0804">Transcription</keyword>
<reference evidence="7 8" key="1">
    <citation type="submission" date="2019-03" db="EMBL/GenBank/DDBJ databases">
        <title>Draft genome sequences of novel Actinobacteria.</title>
        <authorList>
            <person name="Sahin N."/>
            <person name="Ay H."/>
            <person name="Saygin H."/>
        </authorList>
    </citation>
    <scope>NUCLEOTIDE SEQUENCE [LARGE SCALE GENOMIC DNA]</scope>
    <source>
        <strain evidence="7 8">KC310</strain>
    </source>
</reference>
<evidence type="ECO:0000313" key="7">
    <source>
        <dbReference type="EMBL" id="TDC91434.1"/>
    </source>
</evidence>
<dbReference type="EMBL" id="SMKO01000206">
    <property type="protein sequence ID" value="TDC91434.1"/>
    <property type="molecule type" value="Genomic_DNA"/>
</dbReference>
<dbReference type="GO" id="GO:0003677">
    <property type="term" value="F:DNA binding"/>
    <property type="evidence" value="ECO:0007669"/>
    <property type="project" value="UniProtKB-KW"/>
</dbReference>
<dbReference type="SUPFAM" id="SSF46785">
    <property type="entry name" value="Winged helix' DNA-binding domain"/>
    <property type="match status" value="1"/>
</dbReference>
<dbReference type="InterPro" id="IPR004839">
    <property type="entry name" value="Aminotransferase_I/II_large"/>
</dbReference>
<dbReference type="Gene3D" id="3.40.640.10">
    <property type="entry name" value="Type I PLP-dependent aspartate aminotransferase-like (Major domain)"/>
    <property type="match status" value="1"/>
</dbReference>
<dbReference type="SMART" id="SM00345">
    <property type="entry name" value="HTH_GNTR"/>
    <property type="match status" value="1"/>
</dbReference>
<dbReference type="InterPro" id="IPR015424">
    <property type="entry name" value="PyrdxlP-dep_Trfase"/>
</dbReference>
<keyword evidence="3" id="KW-0805">Transcription regulation</keyword>
<evidence type="ECO:0000256" key="2">
    <source>
        <dbReference type="ARBA" id="ARBA00022898"/>
    </source>
</evidence>
<keyword evidence="7" id="KW-0808">Transferase</keyword>
<evidence type="ECO:0000256" key="4">
    <source>
        <dbReference type="ARBA" id="ARBA00023125"/>
    </source>
</evidence>
<dbReference type="GO" id="GO:0008483">
    <property type="term" value="F:transaminase activity"/>
    <property type="evidence" value="ECO:0007669"/>
    <property type="project" value="UniProtKB-KW"/>
</dbReference>
<organism evidence="7 8">
    <name type="scientific">Nonomuraea deserti</name>
    <dbReference type="NCBI Taxonomy" id="1848322"/>
    <lineage>
        <taxon>Bacteria</taxon>
        <taxon>Bacillati</taxon>
        <taxon>Actinomycetota</taxon>
        <taxon>Actinomycetes</taxon>
        <taxon>Streptosporangiales</taxon>
        <taxon>Streptosporangiaceae</taxon>
        <taxon>Nonomuraea</taxon>
    </lineage>
</organism>
<dbReference type="CDD" id="cd00609">
    <property type="entry name" value="AAT_like"/>
    <property type="match status" value="1"/>
</dbReference>
<dbReference type="InterPro" id="IPR036390">
    <property type="entry name" value="WH_DNA-bd_sf"/>
</dbReference>
<dbReference type="Gene3D" id="1.10.10.10">
    <property type="entry name" value="Winged helix-like DNA-binding domain superfamily/Winged helix DNA-binding domain"/>
    <property type="match status" value="1"/>
</dbReference>
<keyword evidence="7" id="KW-0032">Aminotransferase</keyword>
<keyword evidence="2" id="KW-0663">Pyridoxal phosphate</keyword>
<accession>A0A4R4UQP3</accession>
<evidence type="ECO:0000256" key="3">
    <source>
        <dbReference type="ARBA" id="ARBA00023015"/>
    </source>
</evidence>
<dbReference type="Pfam" id="PF00392">
    <property type="entry name" value="GntR"/>
    <property type="match status" value="1"/>
</dbReference>
<dbReference type="SUPFAM" id="SSF53383">
    <property type="entry name" value="PLP-dependent transferases"/>
    <property type="match status" value="1"/>
</dbReference>
<dbReference type="InterPro" id="IPR051446">
    <property type="entry name" value="HTH_trans_reg/aminotransferase"/>
</dbReference>